<evidence type="ECO:0000256" key="1">
    <source>
        <dbReference type="SAM" id="Phobius"/>
    </source>
</evidence>
<keyword evidence="1" id="KW-0812">Transmembrane</keyword>
<name>A0A1H1M0M1_9MICO</name>
<evidence type="ECO:0000313" key="2">
    <source>
        <dbReference type="EMBL" id="SDR80291.1"/>
    </source>
</evidence>
<evidence type="ECO:0000313" key="3">
    <source>
        <dbReference type="Proteomes" id="UP000199649"/>
    </source>
</evidence>
<feature type="transmembrane region" description="Helical" evidence="1">
    <location>
        <begin position="49"/>
        <end position="67"/>
    </location>
</feature>
<dbReference type="STRING" id="684552.SAMN04489719_0819"/>
<protein>
    <submittedName>
        <fullName evidence="2">Uncharacterized protein</fullName>
    </submittedName>
</protein>
<keyword evidence="3" id="KW-1185">Reference proteome</keyword>
<organism evidence="2 3">
    <name type="scientific">Agrococcus carbonis</name>
    <dbReference type="NCBI Taxonomy" id="684552"/>
    <lineage>
        <taxon>Bacteria</taxon>
        <taxon>Bacillati</taxon>
        <taxon>Actinomycetota</taxon>
        <taxon>Actinomycetes</taxon>
        <taxon>Micrococcales</taxon>
        <taxon>Microbacteriaceae</taxon>
        <taxon>Agrococcus</taxon>
    </lineage>
</organism>
<dbReference type="Proteomes" id="UP000199649">
    <property type="component" value="Chromosome I"/>
</dbReference>
<sequence length="200" mass="19955">MTGAAGEPGIDARLRRRRRALGAALAVAAATTVVTGCAHALGGGAAPDALLLATAAIVTLLVLGPVLGERASGARRVVGVAIAQLLQHVLYSLPGTAGSGGHVHDAGAALQAATVGHAHASMPLAHVAAGLITLGLLRAVPRAVDALLEAMSLRRAEAALDAPLPAPRHRASVIAAVRRPSALDVLRSAVQRRGPPLPVV</sequence>
<keyword evidence="1" id="KW-0472">Membrane</keyword>
<keyword evidence="1" id="KW-1133">Transmembrane helix</keyword>
<dbReference type="OrthoDB" id="9996531at2"/>
<dbReference type="RefSeq" id="WP_092665838.1">
    <property type="nucleotide sequence ID" value="NZ_LT629734.1"/>
</dbReference>
<dbReference type="AlphaFoldDB" id="A0A1H1M0M1"/>
<reference evidence="3" key="1">
    <citation type="submission" date="2016-10" db="EMBL/GenBank/DDBJ databases">
        <authorList>
            <person name="Varghese N."/>
            <person name="Submissions S."/>
        </authorList>
    </citation>
    <scope>NUCLEOTIDE SEQUENCE [LARGE SCALE GENOMIC DNA]</scope>
    <source>
        <strain evidence="3">DSM 22965</strain>
    </source>
</reference>
<gene>
    <name evidence="2" type="ORF">SAMN04489719_0819</name>
</gene>
<proteinExistence type="predicted"/>
<accession>A0A1H1M0M1</accession>
<feature type="transmembrane region" description="Helical" evidence="1">
    <location>
        <begin position="20"/>
        <end position="43"/>
    </location>
</feature>
<dbReference type="EMBL" id="LT629734">
    <property type="protein sequence ID" value="SDR80291.1"/>
    <property type="molecule type" value="Genomic_DNA"/>
</dbReference>